<dbReference type="PROSITE" id="PS00092">
    <property type="entry name" value="N6_MTASE"/>
    <property type="match status" value="1"/>
</dbReference>
<evidence type="ECO:0000313" key="3">
    <source>
        <dbReference type="Proteomes" id="UP001211249"/>
    </source>
</evidence>
<dbReference type="EMBL" id="JAQMUC010000077">
    <property type="protein sequence ID" value="MDB9536867.1"/>
    <property type="molecule type" value="Genomic_DNA"/>
</dbReference>
<dbReference type="RefSeq" id="WP_271796615.1">
    <property type="nucleotide sequence ID" value="NZ_JAQMUC010000077.1"/>
</dbReference>
<dbReference type="InterPro" id="IPR025359">
    <property type="entry name" value="SduA_C"/>
</dbReference>
<keyword evidence="3" id="KW-1185">Reference proteome</keyword>
<dbReference type="Proteomes" id="UP001211249">
    <property type="component" value="Unassembled WGS sequence"/>
</dbReference>
<dbReference type="Pfam" id="PF14082">
    <property type="entry name" value="SduA_C"/>
    <property type="match status" value="1"/>
</dbReference>
<dbReference type="InterPro" id="IPR002052">
    <property type="entry name" value="DNA_methylase_N6_adenine_CS"/>
</dbReference>
<accession>A0ABT5AIY8</accession>
<gene>
    <name evidence="2" type="ORF">PN451_13715</name>
</gene>
<reference evidence="2 3" key="1">
    <citation type="submission" date="2023-01" db="EMBL/GenBank/DDBJ databases">
        <title>Genomes from the Australian National Cyanobacteria Reference Collection.</title>
        <authorList>
            <person name="Willis A."/>
            <person name="Lee E.M.F."/>
        </authorList>
    </citation>
    <scope>NUCLEOTIDE SEQUENCE [LARGE SCALE GENOMIC DNA]</scope>
    <source>
        <strain evidence="2 3">CS-1226</strain>
    </source>
</reference>
<organism evidence="2 3">
    <name type="scientific">Dolichospermum planctonicum CS-1226</name>
    <dbReference type="NCBI Taxonomy" id="3021751"/>
    <lineage>
        <taxon>Bacteria</taxon>
        <taxon>Bacillati</taxon>
        <taxon>Cyanobacteriota</taxon>
        <taxon>Cyanophyceae</taxon>
        <taxon>Nostocales</taxon>
        <taxon>Aphanizomenonaceae</taxon>
        <taxon>Dolichospermum</taxon>
        <taxon>Dolichospermum planctonicum</taxon>
    </lineage>
</organism>
<feature type="domain" description="Shedu protein SduA C-terminal" evidence="1">
    <location>
        <begin position="312"/>
        <end position="474"/>
    </location>
</feature>
<evidence type="ECO:0000313" key="2">
    <source>
        <dbReference type="EMBL" id="MDB9536867.1"/>
    </source>
</evidence>
<name>A0ABT5AIY8_9CYAN</name>
<proteinExistence type="predicted"/>
<evidence type="ECO:0000259" key="1">
    <source>
        <dbReference type="Pfam" id="PF14082"/>
    </source>
</evidence>
<sequence>MNMDNNTIPPVDYAPPELQGELITMQKFTMEDLLTIAESEIIESHQESQLPLLEENQNNQLSESDKLKFLIKRGYALALLKYRNYPIEMRPFFKKKTRGKKDYIDFIPVWTKLVVSLNSTTDDQTLNDALSKFDCVFGNPPFQTKTHQCAEFILLDDLRLNKVSNELARKCKCFVPIINYTSDSVNKAATDISSKFEVHRSHHTKSSFRDVFIENADLTWEALEIRRERINPSGNISNLTTKLNQKVDSPDEFNRILELLITSREISKMIIDILENKSENERDIEVQKLLNRIVAVDNLKNILEIWKDNQNNSSEEFWHKFFEENSLMLGQIFSTPVTILGSKAYVGGKKLDNKGGKYPDYLMIYKQTRNTALIEIKTPETQLLSSEYRSEVYQTSPEIIGAVNQLLTYRDEFLKDYYHLVHDLPDTERFYAFNPQCILIAGNAKKELRNSKQKRSFELYRNSQSIQIVTYDEVFEKLDTLVNLLEGK</sequence>
<comment type="caution">
    <text evidence="2">The sequence shown here is derived from an EMBL/GenBank/DDBJ whole genome shotgun (WGS) entry which is preliminary data.</text>
</comment>
<protein>
    <submittedName>
        <fullName evidence="2">DUF4263 domain-containing protein</fullName>
    </submittedName>
</protein>